<proteinExistence type="predicted"/>
<dbReference type="Pfam" id="PF04214">
    <property type="entry name" value="DUF411"/>
    <property type="match status" value="1"/>
</dbReference>
<evidence type="ECO:0008006" key="3">
    <source>
        <dbReference type="Google" id="ProtNLM"/>
    </source>
</evidence>
<organism evidence="1 2">
    <name type="scientific">Candidatus Colwellbacteria bacterium GWA2_46_10</name>
    <dbReference type="NCBI Taxonomy" id="1797684"/>
    <lineage>
        <taxon>Bacteria</taxon>
        <taxon>Candidatus Colwelliibacteriota</taxon>
    </lineage>
</organism>
<dbReference type="Proteomes" id="UP000178179">
    <property type="component" value="Unassembled WGS sequence"/>
</dbReference>
<dbReference type="AlphaFoldDB" id="A0A1G1YWJ0"/>
<reference evidence="1 2" key="1">
    <citation type="journal article" date="2016" name="Nat. Commun.">
        <title>Thousands of microbial genomes shed light on interconnected biogeochemical processes in an aquifer system.</title>
        <authorList>
            <person name="Anantharaman K."/>
            <person name="Brown C.T."/>
            <person name="Hug L.A."/>
            <person name="Sharon I."/>
            <person name="Castelle C.J."/>
            <person name="Probst A.J."/>
            <person name="Thomas B.C."/>
            <person name="Singh A."/>
            <person name="Wilkins M.J."/>
            <person name="Karaoz U."/>
            <person name="Brodie E.L."/>
            <person name="Williams K.H."/>
            <person name="Hubbard S.S."/>
            <person name="Banfield J.F."/>
        </authorList>
    </citation>
    <scope>NUCLEOTIDE SEQUENCE [LARGE SCALE GENOMIC DNA]</scope>
</reference>
<dbReference type="EMBL" id="MHIS01000010">
    <property type="protein sequence ID" value="OGY56684.1"/>
    <property type="molecule type" value="Genomic_DNA"/>
</dbReference>
<dbReference type="InterPro" id="IPR007332">
    <property type="entry name" value="DUF411"/>
</dbReference>
<dbReference type="Gene3D" id="3.40.30.10">
    <property type="entry name" value="Glutaredoxin"/>
    <property type="match status" value="1"/>
</dbReference>
<accession>A0A1G1YWJ0</accession>
<name>A0A1G1YWJ0_9BACT</name>
<dbReference type="SUPFAM" id="SSF52833">
    <property type="entry name" value="Thioredoxin-like"/>
    <property type="match status" value="1"/>
</dbReference>
<gene>
    <name evidence="1" type="ORF">A2119_02985</name>
</gene>
<evidence type="ECO:0000313" key="1">
    <source>
        <dbReference type="EMBL" id="OGY56684.1"/>
    </source>
</evidence>
<sequence>MKNNKAIIIGLVIVGIAVAAFWASSGNDTQKSVVNELLGGEKVVVYKSPTCGCCEAYSSYLKSEGITVDVQNVADLNVIKERFNIPLNLQSCHTMEVGGYVVEGHVPLEVVEKLLAEKPQIQGVALPGMPSGSPGMPGLKTAPFAIYTLGGAEGEIYMTI</sequence>
<dbReference type="InterPro" id="IPR036249">
    <property type="entry name" value="Thioredoxin-like_sf"/>
</dbReference>
<comment type="caution">
    <text evidence="1">The sequence shown here is derived from an EMBL/GenBank/DDBJ whole genome shotgun (WGS) entry which is preliminary data.</text>
</comment>
<protein>
    <recommendedName>
        <fullName evidence="3">CopG family transcriptional regulator</fullName>
    </recommendedName>
</protein>
<evidence type="ECO:0000313" key="2">
    <source>
        <dbReference type="Proteomes" id="UP000178179"/>
    </source>
</evidence>